<dbReference type="Gene3D" id="3.10.180.10">
    <property type="entry name" value="2,3-Dihydroxybiphenyl 1,2-Dioxygenase, domain 1"/>
    <property type="match status" value="1"/>
</dbReference>
<proteinExistence type="predicted"/>
<evidence type="ECO:0000256" key="1">
    <source>
        <dbReference type="SAM" id="MobiDB-lite"/>
    </source>
</evidence>
<dbReference type="PROSITE" id="PS51819">
    <property type="entry name" value="VOC"/>
    <property type="match status" value="1"/>
</dbReference>
<evidence type="ECO:0000259" key="2">
    <source>
        <dbReference type="PROSITE" id="PS51819"/>
    </source>
</evidence>
<dbReference type="PANTHER" id="PTHR33993:SF2">
    <property type="entry name" value="VOC DOMAIN-CONTAINING PROTEIN"/>
    <property type="match status" value="1"/>
</dbReference>
<dbReference type="InterPro" id="IPR053863">
    <property type="entry name" value="Glyoxy/Ble-like_N"/>
</dbReference>
<dbReference type="CDD" id="cd07247">
    <property type="entry name" value="SgaA_N_like"/>
    <property type="match status" value="1"/>
</dbReference>
<organism evidence="3">
    <name type="scientific">Sinomonas puerhi</name>
    <dbReference type="NCBI Taxonomy" id="3238584"/>
    <lineage>
        <taxon>Bacteria</taxon>
        <taxon>Bacillati</taxon>
        <taxon>Actinomycetota</taxon>
        <taxon>Actinomycetes</taxon>
        <taxon>Micrococcales</taxon>
        <taxon>Micrococcaceae</taxon>
        <taxon>Sinomonas</taxon>
    </lineage>
</organism>
<sequence length="131" mass="14034">MSGKVVHFEIPADDGDRANRFYTEAFGWNMMAVPGMDYTMVGTTPSDENGQPTEAGGINGGMFVRSEEFPPKEPVITIDVEDIDASLAKIAELGGSTISPKLPVGEMGFAAYFKDTEGNVLGLWENAPQQG</sequence>
<protein>
    <submittedName>
        <fullName evidence="3">VOC family protein</fullName>
    </submittedName>
</protein>
<accession>A0AB39L1D9</accession>
<dbReference type="InterPro" id="IPR037523">
    <property type="entry name" value="VOC_core"/>
</dbReference>
<dbReference type="RefSeq" id="WP_307955557.1">
    <property type="nucleotide sequence ID" value="NZ_CP163302.1"/>
</dbReference>
<dbReference type="EMBL" id="CP163302">
    <property type="protein sequence ID" value="XDP44433.1"/>
    <property type="molecule type" value="Genomic_DNA"/>
</dbReference>
<evidence type="ECO:0000313" key="3">
    <source>
        <dbReference type="EMBL" id="XDP44433.1"/>
    </source>
</evidence>
<dbReference type="AlphaFoldDB" id="A0AB39L1D9"/>
<dbReference type="KEGG" id="spue:AB5L97_14290"/>
<feature type="domain" description="VOC" evidence="2">
    <location>
        <begin position="4"/>
        <end position="126"/>
    </location>
</feature>
<dbReference type="SUPFAM" id="SSF54593">
    <property type="entry name" value="Glyoxalase/Bleomycin resistance protein/Dihydroxybiphenyl dioxygenase"/>
    <property type="match status" value="1"/>
</dbReference>
<dbReference type="InterPro" id="IPR029068">
    <property type="entry name" value="Glyas_Bleomycin-R_OHBP_Dase"/>
</dbReference>
<dbReference type="PANTHER" id="PTHR33993">
    <property type="entry name" value="GLYOXALASE-RELATED"/>
    <property type="match status" value="1"/>
</dbReference>
<feature type="region of interest" description="Disordered" evidence="1">
    <location>
        <begin position="41"/>
        <end position="61"/>
    </location>
</feature>
<dbReference type="InterPro" id="IPR052164">
    <property type="entry name" value="Anthracycline_SecMetBiosynth"/>
</dbReference>
<dbReference type="Pfam" id="PF22677">
    <property type="entry name" value="Ble-like_N"/>
    <property type="match status" value="1"/>
</dbReference>
<feature type="compositionally biased region" description="Polar residues" evidence="1">
    <location>
        <begin position="41"/>
        <end position="52"/>
    </location>
</feature>
<name>A0AB39L1D9_9MICC</name>
<gene>
    <name evidence="3" type="ORF">AB5L97_14290</name>
</gene>
<reference evidence="3" key="1">
    <citation type="submission" date="2024-07" db="EMBL/GenBank/DDBJ databases">
        <authorList>
            <person name="fu j."/>
        </authorList>
    </citation>
    <scope>NUCLEOTIDE SEQUENCE</scope>
    <source>
        <strain evidence="3">P10A9</strain>
    </source>
</reference>